<dbReference type="Gramene" id="EOY05118">
    <property type="protein sequence ID" value="EOY05118"/>
    <property type="gene ID" value="TCM_020206"/>
</dbReference>
<evidence type="ECO:0000313" key="2">
    <source>
        <dbReference type="EMBL" id="EOY05118.1"/>
    </source>
</evidence>
<accession>A0A061EKE0</accession>
<proteinExistence type="predicted"/>
<keyword evidence="3" id="KW-1185">Reference proteome</keyword>
<dbReference type="EMBL" id="CM001882">
    <property type="protein sequence ID" value="EOY05118.1"/>
    <property type="molecule type" value="Genomic_DNA"/>
</dbReference>
<reference evidence="2 3" key="1">
    <citation type="journal article" date="2013" name="Genome Biol.">
        <title>The genome sequence of the most widely cultivated cacao type and its use to identify candidate genes regulating pod color.</title>
        <authorList>
            <person name="Motamayor J.C."/>
            <person name="Mockaitis K."/>
            <person name="Schmutz J."/>
            <person name="Haiminen N."/>
            <person name="Iii D.L."/>
            <person name="Cornejo O."/>
            <person name="Findley S.D."/>
            <person name="Zheng P."/>
            <person name="Utro F."/>
            <person name="Royaert S."/>
            <person name="Saski C."/>
            <person name="Jenkins J."/>
            <person name="Podicheti R."/>
            <person name="Zhao M."/>
            <person name="Scheffler B.E."/>
            <person name="Stack J.C."/>
            <person name="Feltus F.A."/>
            <person name="Mustiga G.M."/>
            <person name="Amores F."/>
            <person name="Phillips W."/>
            <person name="Marelli J.P."/>
            <person name="May G.D."/>
            <person name="Shapiro H."/>
            <person name="Ma J."/>
            <person name="Bustamante C.D."/>
            <person name="Schnell R.J."/>
            <person name="Main D."/>
            <person name="Gilbert D."/>
            <person name="Parida L."/>
            <person name="Kuhn D.N."/>
        </authorList>
    </citation>
    <scope>NUCLEOTIDE SEQUENCE [LARGE SCALE GENOMIC DNA]</scope>
    <source>
        <strain evidence="3">cv. Matina 1-6</strain>
    </source>
</reference>
<dbReference type="HOGENOM" id="CLU_2241525_0_0_1"/>
<dbReference type="PANTHER" id="PTHR35167">
    <property type="entry name" value="OS05G0216466 PROTEIN"/>
    <property type="match status" value="1"/>
</dbReference>
<sequence length="110" mass="13049">MAKFSSAWKRKKSWSFSEMEMDVARQLMQLCKVRNNTGNNKGTERKNEEKEENESNRSEITSSTVTIDQYPLEEEEDEHLQPRKRRYKSIDSLYRSTKPLSIQNAKKMKV</sequence>
<gene>
    <name evidence="2" type="ORF">TCM_020206</name>
</gene>
<evidence type="ECO:0000313" key="3">
    <source>
        <dbReference type="Proteomes" id="UP000026915"/>
    </source>
</evidence>
<feature type="region of interest" description="Disordered" evidence="1">
    <location>
        <begin position="33"/>
        <end position="92"/>
    </location>
</feature>
<dbReference type="PANTHER" id="PTHR35167:SF3">
    <property type="entry name" value="OS05G0216466 PROTEIN"/>
    <property type="match status" value="1"/>
</dbReference>
<dbReference type="InParanoid" id="A0A061EKE0"/>
<dbReference type="OMA" id="SFSEMEM"/>
<dbReference type="AlphaFoldDB" id="A0A061EKE0"/>
<name>A0A061EKE0_THECC</name>
<organism evidence="2 3">
    <name type="scientific">Theobroma cacao</name>
    <name type="common">Cacao</name>
    <name type="synonym">Cocoa</name>
    <dbReference type="NCBI Taxonomy" id="3641"/>
    <lineage>
        <taxon>Eukaryota</taxon>
        <taxon>Viridiplantae</taxon>
        <taxon>Streptophyta</taxon>
        <taxon>Embryophyta</taxon>
        <taxon>Tracheophyta</taxon>
        <taxon>Spermatophyta</taxon>
        <taxon>Magnoliopsida</taxon>
        <taxon>eudicotyledons</taxon>
        <taxon>Gunneridae</taxon>
        <taxon>Pentapetalae</taxon>
        <taxon>rosids</taxon>
        <taxon>malvids</taxon>
        <taxon>Malvales</taxon>
        <taxon>Malvaceae</taxon>
        <taxon>Byttnerioideae</taxon>
        <taxon>Theobroma</taxon>
    </lineage>
</organism>
<evidence type="ECO:0000256" key="1">
    <source>
        <dbReference type="SAM" id="MobiDB-lite"/>
    </source>
</evidence>
<feature type="compositionally biased region" description="Basic and acidic residues" evidence="1">
    <location>
        <begin position="42"/>
        <end position="57"/>
    </location>
</feature>
<protein>
    <submittedName>
        <fullName evidence="2">Uncharacterized protein</fullName>
    </submittedName>
</protein>
<dbReference type="Proteomes" id="UP000026915">
    <property type="component" value="Chromosome 4"/>
</dbReference>